<dbReference type="GO" id="GO:0007155">
    <property type="term" value="P:cell adhesion"/>
    <property type="evidence" value="ECO:0007669"/>
    <property type="project" value="InterPro"/>
</dbReference>
<organism evidence="4 5">
    <name type="scientific">Fusarium agapanthi</name>
    <dbReference type="NCBI Taxonomy" id="1803897"/>
    <lineage>
        <taxon>Eukaryota</taxon>
        <taxon>Fungi</taxon>
        <taxon>Dikarya</taxon>
        <taxon>Ascomycota</taxon>
        <taxon>Pezizomycotina</taxon>
        <taxon>Sordariomycetes</taxon>
        <taxon>Hypocreomycetidae</taxon>
        <taxon>Hypocreales</taxon>
        <taxon>Nectriaceae</taxon>
        <taxon>Fusarium</taxon>
        <taxon>Fusarium fujikuroi species complex</taxon>
    </lineage>
</organism>
<evidence type="ECO:0000259" key="3">
    <source>
        <dbReference type="PROSITE" id="PS51820"/>
    </source>
</evidence>
<evidence type="ECO:0000256" key="1">
    <source>
        <dbReference type="SAM" id="MobiDB-lite"/>
    </source>
</evidence>
<dbReference type="Gene3D" id="3.10.310.70">
    <property type="match status" value="1"/>
</dbReference>
<dbReference type="InterPro" id="IPR008440">
    <property type="entry name" value="Agglutinin-like_ALS_rpt"/>
</dbReference>
<feature type="domain" description="PA14" evidence="3">
    <location>
        <begin position="1232"/>
        <end position="1392"/>
    </location>
</feature>
<dbReference type="Pfam" id="PF05792">
    <property type="entry name" value="Candida_ALS"/>
    <property type="match status" value="22"/>
</dbReference>
<dbReference type="Pfam" id="PF10528">
    <property type="entry name" value="GLEYA"/>
    <property type="match status" value="1"/>
</dbReference>
<evidence type="ECO:0000313" key="5">
    <source>
        <dbReference type="Proteomes" id="UP000737391"/>
    </source>
</evidence>
<comment type="caution">
    <text evidence="4">The sequence shown here is derived from an EMBL/GenBank/DDBJ whole genome shotgun (WGS) entry which is preliminary data.</text>
</comment>
<dbReference type="InterPro" id="IPR011059">
    <property type="entry name" value="Metal-dep_hydrolase_composite"/>
</dbReference>
<evidence type="ECO:0000256" key="2">
    <source>
        <dbReference type="SAM" id="SignalP"/>
    </source>
</evidence>
<dbReference type="Gene3D" id="3.20.20.140">
    <property type="entry name" value="Metal-dependent hydrolases"/>
    <property type="match status" value="1"/>
</dbReference>
<keyword evidence="2" id="KW-0732">Signal</keyword>
<dbReference type="SUPFAM" id="SSF51556">
    <property type="entry name" value="Metallo-dependent hydrolases"/>
    <property type="match status" value="1"/>
</dbReference>
<dbReference type="InterPro" id="IPR037524">
    <property type="entry name" value="PA14/GLEYA"/>
</dbReference>
<feature type="compositionally biased region" description="Polar residues" evidence="1">
    <location>
        <begin position="152"/>
        <end position="190"/>
    </location>
</feature>
<dbReference type="Proteomes" id="UP000737391">
    <property type="component" value="Unassembled WGS sequence"/>
</dbReference>
<sequence>MSLRRMMPFWALAFLGTVSDARLEPRDVKTQPIGIIEGSSTLYDTLTSTFLIRTDATYTATFPVYGHGEPNTTYNIPLMDSQNPSCGTIMVESHVTILTSTDRIISTPETTTLPTQNPCDIVTVIVRMQGYRKGDTNAPLSQAPVLALAPSDTESSSPESFTVSQGGSAISSDPTASTATGPGTDSTAISIPTPSQDDSTTSSDPTVPWTTITTQGTGTDPMTTTQSPTRPGETGTVWVMAARSRMTSDAPIDYTTITSTGTDTGAYTITETPSGPGPGTVLIVVPSPIAPYVTVTSYDGSLTAIVTSTMTPRAPGETGTVVVYDPYDWVTTTSYDDAAPSDYTTSMWPSASDHVGTVVVYMAYRWVTVSSYDATITAASTQTISPSSPDQTGTVLIYQPDPWFTVTSYGSVTAASTTTIYPTAPGATGNVIIYRPHQLKTVTSYDLSVTVASTTTVSPSSEAETVTVMVYEPYQWTTITSYGEFTAASTSTISPTAPDATGTVIAYQPDQWVTTTSFGQFTAASTTTISPYTPGQTGTVVVFNPQPYSTFTSYGDVSTETTYTSPPPVPGQTGIVMVFMQQPYTTVTSYGGVTAESTTTITPTSPGQTGTVVIFDPQMYVTTTRYGRVAAATTTTESGIGSNPTLTVVVDLPQPYTTVTSYGGVSAESTTTIEPSSPGQTGTVVIFDPQAYVTNTRYGRVTAATTTTKDGNSIGANPTLTVMVDLPQPYTTITNYGSFTAANTVTYPPSVPGQVGTVEVDLPLPFTTVTKHRDGLTTAATTTYPFDVQAKFATVEVDLPQSYTTLTNYIPGLAGPASTTLSVDDPDDVMTVIVNLPQPYTTITTFVDSLTAPLTTTYQPASAGNPVTVVIESPQAYTTLTTYVDSLTAPLTTTNRPAKPGDPATVVVESPQLYTTVTSYGAWTAPTTTTLSPTGPGGVATVVVENPQGYTTVTTYVDGLTAPLTTTKQPANPGDPATVVVESPKQYTTVTSYGSYTAAVTSTLAPASQSDINTVVVGLPQSYTTVTSYGSFTAVRTTTMAPAYQGAVATVIVQEPQPYTTVTSWGAFSTVSTTTYSPISQGGTATVVVQNPQPYTTTTSWGTFSTVSTTTYSPISQGGTATVVVQQPQSYTTVTSWGTFTATGSTTLSPTSPGGVATVVMQKPQPYTTVTTYYTTVSSMSTSTGTPASAGQTATVVVVAPAVGTKAADQTCDNAGLEYAIYTNSFYNADPPNYSSLNITYFATASPTFTGVTRSIGITEPGGVKSGNSGPAQAIYPGSPSQTWQYKAVNHRAFLYAPINGTYSVVVPYSDEVTLVWFGSKALSTWSKARSSADLAQNYSGGPASSQTFKIQLTAGTYTPFRVFWANAQGDYSMIVTVTAPDSTVIVDGSGSSSNCAKDFIMEPWELQTGKEARNSDGRDLSCLRIFQAFSFFQDFITSLLLPNTMAKTLFVNGRILSKTETGLNGNAHFSDCMLIQDDKIVAVGSRSEIPQSQDPDIQIRDLDQRVVLPSFIDGHMHLLLLGQSLRKLDLSRCTSLEDIRSCIRKYASENPETPTVLCKGWRHYMTPGGVTAAMLDDLDPRPIFVDAGSLHSCWCNTAALKELEVDDMPDPAGGKIYRDADGKPSGLLDEGAMMSIIWPFQAKSSPKYERIEAIRAAVREYNAAGYTGAVEMAMDEEAWDALVTLKETEPNLSLRLAAHWLIKPTADLEQNSKQVQRAIELSKQYNSTTSPDLRLVGIKVITDGIVDACTAYLSEPYTTAGSPPPIWEPKFLEPVVKEADAGGLQVALHAIGDGAVRMAIDAIEKHATPGRRHRIEHLELVSPEDAKRLGKLGLTASIQPIHADPTALTMWTELIGKDRYERAFAYREFADAGALMAIGTDSPTSPWSPMHNFHVAINRQSSKNPENPKIVHEHFRLGLCETFVAATEGAARSVFAEDRVGSLTPVKLADFIVADMEWDPKTLLNAEVKETWFGGSRVF</sequence>
<feature type="signal peptide" evidence="2">
    <location>
        <begin position="1"/>
        <end position="21"/>
    </location>
</feature>
<feature type="region of interest" description="Disordered" evidence="1">
    <location>
        <begin position="149"/>
        <end position="233"/>
    </location>
</feature>
<keyword evidence="5" id="KW-1185">Reference proteome</keyword>
<dbReference type="CDD" id="cd01300">
    <property type="entry name" value="YtcJ_like"/>
    <property type="match status" value="1"/>
</dbReference>
<dbReference type="InterPro" id="IPR013108">
    <property type="entry name" value="Amidohydro_3"/>
</dbReference>
<dbReference type="InterPro" id="IPR018871">
    <property type="entry name" value="GLEYA_adhesin_domain"/>
</dbReference>
<gene>
    <name evidence="4" type="ORF">FAGAP_1910</name>
</gene>
<name>A0A9P5BIQ1_9HYPO</name>
<proteinExistence type="predicted"/>
<dbReference type="PANTHER" id="PTHR22642">
    <property type="entry name" value="IMIDAZOLONEPROPIONASE"/>
    <property type="match status" value="1"/>
</dbReference>
<evidence type="ECO:0000313" key="4">
    <source>
        <dbReference type="EMBL" id="KAF4501933.1"/>
    </source>
</evidence>
<dbReference type="InterPro" id="IPR032466">
    <property type="entry name" value="Metal_Hydrolase"/>
</dbReference>
<dbReference type="InterPro" id="IPR033932">
    <property type="entry name" value="YtcJ-like"/>
</dbReference>
<dbReference type="Gene3D" id="2.60.120.1560">
    <property type="match status" value="1"/>
</dbReference>
<dbReference type="Gene3D" id="2.30.40.10">
    <property type="entry name" value="Urease, subunit C, domain 1"/>
    <property type="match status" value="1"/>
</dbReference>
<dbReference type="OrthoDB" id="4405280at2759"/>
<dbReference type="PROSITE" id="PS51820">
    <property type="entry name" value="PA14"/>
    <property type="match status" value="1"/>
</dbReference>
<accession>A0A9P5BIQ1</accession>
<dbReference type="Pfam" id="PF07969">
    <property type="entry name" value="Amidohydro_3"/>
    <property type="match status" value="1"/>
</dbReference>
<feature type="compositionally biased region" description="Low complexity" evidence="1">
    <location>
        <begin position="192"/>
        <end position="229"/>
    </location>
</feature>
<reference evidence="4" key="1">
    <citation type="submission" date="2020-01" db="EMBL/GenBank/DDBJ databases">
        <title>Identification and distribution of gene clusters putatively required for synthesis of sphingolipid metabolism inhibitors in phylogenetically diverse species of the filamentous fungus Fusarium.</title>
        <authorList>
            <person name="Kim H.-S."/>
            <person name="Busman M."/>
            <person name="Brown D.W."/>
            <person name="Divon H."/>
            <person name="Uhlig S."/>
            <person name="Proctor R.H."/>
        </authorList>
    </citation>
    <scope>NUCLEOTIDE SEQUENCE</scope>
    <source>
        <strain evidence="4">NRRL 31653</strain>
    </source>
</reference>
<dbReference type="EMBL" id="LUFC02000104">
    <property type="protein sequence ID" value="KAF4501933.1"/>
    <property type="molecule type" value="Genomic_DNA"/>
</dbReference>
<dbReference type="PANTHER" id="PTHR22642:SF20">
    <property type="entry name" value="AMIDOHYDROLASE 3 DOMAIN-CONTAINING PROTEIN"/>
    <property type="match status" value="1"/>
</dbReference>
<protein>
    <submittedName>
        <fullName evidence="4">Amidohydrolase ytcJ-like</fullName>
    </submittedName>
</protein>
<dbReference type="GO" id="GO:0016810">
    <property type="term" value="F:hydrolase activity, acting on carbon-nitrogen (but not peptide) bonds"/>
    <property type="evidence" value="ECO:0007669"/>
    <property type="project" value="InterPro"/>
</dbReference>
<dbReference type="SUPFAM" id="SSF51338">
    <property type="entry name" value="Composite domain of metallo-dependent hydrolases"/>
    <property type="match status" value="1"/>
</dbReference>
<feature type="chain" id="PRO_5040244136" evidence="2">
    <location>
        <begin position="22"/>
        <end position="1980"/>
    </location>
</feature>